<dbReference type="InterPro" id="IPR050486">
    <property type="entry name" value="Mannose-1P_guanyltransferase"/>
</dbReference>
<evidence type="ECO:0000256" key="6">
    <source>
        <dbReference type="ARBA" id="ARBA00022917"/>
    </source>
</evidence>
<dbReference type="Gene3D" id="3.40.120.10">
    <property type="entry name" value="Alpha-D-Glucose-1,6-Bisphosphate, subunit A, domain 3"/>
    <property type="match status" value="1"/>
</dbReference>
<dbReference type="RefSeq" id="WP_089969319.1">
    <property type="nucleotide sequence ID" value="NZ_FOCQ01000009.1"/>
</dbReference>
<dbReference type="FunFam" id="3.90.550.10:FF:000013">
    <property type="entry name" value="mannose-1-phosphate guanyltransferase beta"/>
    <property type="match status" value="1"/>
</dbReference>
<dbReference type="Pfam" id="PF00483">
    <property type="entry name" value="NTP_transferase"/>
    <property type="match status" value="1"/>
</dbReference>
<feature type="domain" description="EIF2B subunit epsilon/gamma LbH" evidence="9">
    <location>
        <begin position="247"/>
        <end position="350"/>
    </location>
</feature>
<dbReference type="Gene3D" id="3.30.310.50">
    <property type="entry name" value="Alpha-D-phosphohexomutase, C-terminal domain"/>
    <property type="match status" value="1"/>
</dbReference>
<evidence type="ECO:0000256" key="3">
    <source>
        <dbReference type="ARBA" id="ARBA00022490"/>
    </source>
</evidence>
<keyword evidence="11" id="KW-1185">Reference proteome</keyword>
<dbReference type="CDD" id="cd04181">
    <property type="entry name" value="NTP_transferase"/>
    <property type="match status" value="1"/>
</dbReference>
<dbReference type="OrthoDB" id="9801899at2"/>
<dbReference type="InterPro" id="IPR005835">
    <property type="entry name" value="NTP_transferase_dom"/>
</dbReference>
<evidence type="ECO:0000259" key="7">
    <source>
        <dbReference type="Pfam" id="PF00483"/>
    </source>
</evidence>
<keyword evidence="3" id="KW-0963">Cytoplasm</keyword>
<dbReference type="InterPro" id="IPR056764">
    <property type="entry name" value="LbH_EIF2B3/5"/>
</dbReference>
<evidence type="ECO:0000256" key="2">
    <source>
        <dbReference type="ARBA" id="ARBA00010231"/>
    </source>
</evidence>
<keyword evidence="4" id="KW-0396">Initiation factor</keyword>
<protein>
    <submittedName>
        <fullName evidence="10">Mannose-1-phosphate guanylyltransferase / phosphomannomutase</fullName>
    </submittedName>
</protein>
<evidence type="ECO:0000313" key="11">
    <source>
        <dbReference type="Proteomes" id="UP000199695"/>
    </source>
</evidence>
<dbReference type="AlphaFoldDB" id="A0A1H8FXI6"/>
<evidence type="ECO:0000256" key="1">
    <source>
        <dbReference type="ARBA" id="ARBA00004514"/>
    </source>
</evidence>
<reference evidence="10 11" key="1">
    <citation type="submission" date="2016-10" db="EMBL/GenBank/DDBJ databases">
        <authorList>
            <person name="de Groot N.N."/>
        </authorList>
    </citation>
    <scope>NUCLEOTIDE SEQUENCE [LARGE SCALE GENOMIC DNA]</scope>
    <source>
        <strain evidence="10 11">DSM 46701</strain>
    </source>
</reference>
<dbReference type="GO" id="GO:0016868">
    <property type="term" value="F:intramolecular phosphotransferase activity"/>
    <property type="evidence" value="ECO:0007669"/>
    <property type="project" value="InterPro"/>
</dbReference>
<dbReference type="SUPFAM" id="SSF53738">
    <property type="entry name" value="Phosphoglucomutase, first 3 domains"/>
    <property type="match status" value="1"/>
</dbReference>
<dbReference type="SUPFAM" id="SSF55957">
    <property type="entry name" value="Phosphoglucomutase, C-terminal domain"/>
    <property type="match status" value="1"/>
</dbReference>
<dbReference type="Gene3D" id="3.90.550.10">
    <property type="entry name" value="Spore Coat Polysaccharide Biosynthesis Protein SpsA, Chain A"/>
    <property type="match status" value="1"/>
</dbReference>
<dbReference type="InterPro" id="IPR016055">
    <property type="entry name" value="A-D-PHexomutase_a/b/a-I/II/III"/>
</dbReference>
<sequence length="799" mass="89213">MKAVIMAGGKGTRLRPITCHLPKPMVPLLEKPCMEYIIELLKRHGITEIAVTVQYLPQAIQNYFGDGSEFGVKLHYFEETVPLGTAGSVKNAESFLDETFLVISGDALTDFDLGQAVAFHKEKQALGTLVLTKVEVPLEYGVVMTREDGRIVRFLEKPSWSEVFSDTVNTGIYVLEPEILKLFRKNQNFDFSKDLFPLMMANQLPLYGYVADGYWSDIGNIEQYKQAQIDMLDGRVRISLRGKQMAHNIWVGEGVNIHPDAEINGPVYIGEGSSVGEKAKLRPYSVLGRFTRIEKGSVIERSMVWDRAFIDQAASLCGTLLCDDVQIGAGTELHEGTVVGEKCRIGQMAVIKPGVKIWPQKTVAERTIQHSSLIHGAFAGARLFSEGGIKGIPNVELTPEKVCKISVAYGSCFKSHSTVTIGSDDHPYSRILRKTVVSGLMATGVHVRDAGETLSPVVRYDARRSHSSGAVYIKKGPGSEDKRMYIQFYDANGWPIDSGWERKIEHAYLQEDFSRPDPYAAGYYDPVANADILYIDEVLKRVNAERIRKRMYRVDVHCNNTRAWPLVKQLLDRLGCDVHFWSSTEPQEPGLTDRAEADLVVFLKEDVEALRVYSAEKGWLSREEMLVLQLLLSAKEQTRIAVPVHAPSHVKSLLEQKGAKVHTAKASIRSLLEAGGEKPLQVFGDGLYLLASILDELSAGQWSVPQLIKSIPAFYMVSERVECPIEAKGKVMRRLMEEIKEQPVELLDGIKVFTEDGWALILPDSEKALFKVIAQGKTPDRAGELTSFYKNKIISYQQI</sequence>
<dbReference type="SUPFAM" id="SSF53448">
    <property type="entry name" value="Nucleotide-diphospho-sugar transferases"/>
    <property type="match status" value="1"/>
</dbReference>
<dbReference type="EMBL" id="FOCQ01000009">
    <property type="protein sequence ID" value="SEN35798.1"/>
    <property type="molecule type" value="Genomic_DNA"/>
</dbReference>
<evidence type="ECO:0000313" key="10">
    <source>
        <dbReference type="EMBL" id="SEN35798.1"/>
    </source>
</evidence>
<keyword evidence="5 10" id="KW-0808">Transferase</keyword>
<proteinExistence type="inferred from homology"/>
<evidence type="ECO:0000259" key="8">
    <source>
        <dbReference type="Pfam" id="PF02878"/>
    </source>
</evidence>
<comment type="subcellular location">
    <subcellularLocation>
        <location evidence="1">Cytoplasm</location>
        <location evidence="1">Cytosol</location>
    </subcellularLocation>
</comment>
<evidence type="ECO:0000256" key="5">
    <source>
        <dbReference type="ARBA" id="ARBA00022679"/>
    </source>
</evidence>
<feature type="domain" description="Nucleotidyl transferase" evidence="7">
    <location>
        <begin position="2"/>
        <end position="231"/>
    </location>
</feature>
<name>A0A1H8FXI6_9BACL</name>
<dbReference type="GO" id="GO:0016779">
    <property type="term" value="F:nucleotidyltransferase activity"/>
    <property type="evidence" value="ECO:0007669"/>
    <property type="project" value="UniProtKB-KW"/>
</dbReference>
<evidence type="ECO:0000259" key="9">
    <source>
        <dbReference type="Pfam" id="PF25084"/>
    </source>
</evidence>
<comment type="similarity">
    <text evidence="2">Belongs to the phosphohexose mutase family.</text>
</comment>
<evidence type="ECO:0000256" key="4">
    <source>
        <dbReference type="ARBA" id="ARBA00022540"/>
    </source>
</evidence>
<feature type="domain" description="Alpha-D-phosphohexomutase alpha/beta/alpha" evidence="8">
    <location>
        <begin position="382"/>
        <end position="513"/>
    </location>
</feature>
<accession>A0A1H8FXI6</accession>
<dbReference type="Pfam" id="PF25084">
    <property type="entry name" value="LbH_EIF2B"/>
    <property type="match status" value="1"/>
</dbReference>
<dbReference type="GO" id="GO:0005975">
    <property type="term" value="P:carbohydrate metabolic process"/>
    <property type="evidence" value="ECO:0007669"/>
    <property type="project" value="InterPro"/>
</dbReference>
<dbReference type="InterPro" id="IPR005844">
    <property type="entry name" value="A-D-PHexomutase_a/b/a-I"/>
</dbReference>
<organism evidence="10 11">
    <name type="scientific">Lihuaxuella thermophila</name>
    <dbReference type="NCBI Taxonomy" id="1173111"/>
    <lineage>
        <taxon>Bacteria</taxon>
        <taxon>Bacillati</taxon>
        <taxon>Bacillota</taxon>
        <taxon>Bacilli</taxon>
        <taxon>Bacillales</taxon>
        <taxon>Thermoactinomycetaceae</taxon>
        <taxon>Lihuaxuella</taxon>
    </lineage>
</organism>
<dbReference type="InterPro" id="IPR036900">
    <property type="entry name" value="A-D-PHexomutase_C_sf"/>
</dbReference>
<keyword evidence="10" id="KW-0548">Nucleotidyltransferase</keyword>
<dbReference type="Proteomes" id="UP000199695">
    <property type="component" value="Unassembled WGS sequence"/>
</dbReference>
<dbReference type="STRING" id="1173111.SAMN05444955_109102"/>
<dbReference type="InterPro" id="IPR011004">
    <property type="entry name" value="Trimer_LpxA-like_sf"/>
</dbReference>
<dbReference type="InterPro" id="IPR029044">
    <property type="entry name" value="Nucleotide-diphossugar_trans"/>
</dbReference>
<keyword evidence="6" id="KW-0648">Protein biosynthesis</keyword>
<dbReference type="SUPFAM" id="SSF51161">
    <property type="entry name" value="Trimeric LpxA-like enzymes"/>
    <property type="match status" value="1"/>
</dbReference>
<gene>
    <name evidence="10" type="ORF">SAMN05444955_109102</name>
</gene>
<dbReference type="Pfam" id="PF02878">
    <property type="entry name" value="PGM_PMM_I"/>
    <property type="match status" value="1"/>
</dbReference>
<dbReference type="PANTHER" id="PTHR22572">
    <property type="entry name" value="SUGAR-1-PHOSPHATE GUANYL TRANSFERASE"/>
    <property type="match status" value="1"/>
</dbReference>
<dbReference type="Gene3D" id="2.160.10.10">
    <property type="entry name" value="Hexapeptide repeat proteins"/>
    <property type="match status" value="1"/>
</dbReference>